<evidence type="ECO:0000313" key="2">
    <source>
        <dbReference type="Proteomes" id="UP000325395"/>
    </source>
</evidence>
<accession>A0ABQ6WT95</accession>
<name>A0ABQ6WT95_9EURO</name>
<dbReference type="Proteomes" id="UP000325395">
    <property type="component" value="Unassembled WGS sequence"/>
</dbReference>
<evidence type="ECO:0000313" key="1">
    <source>
        <dbReference type="EMBL" id="KAE8420334.1"/>
    </source>
</evidence>
<organism evidence="1 2">
    <name type="scientific">Aspergillus pseudocaelatus</name>
    <dbReference type="NCBI Taxonomy" id="1825620"/>
    <lineage>
        <taxon>Eukaryota</taxon>
        <taxon>Fungi</taxon>
        <taxon>Dikarya</taxon>
        <taxon>Ascomycota</taxon>
        <taxon>Pezizomycotina</taxon>
        <taxon>Eurotiomycetes</taxon>
        <taxon>Eurotiomycetidae</taxon>
        <taxon>Eurotiales</taxon>
        <taxon>Aspergillaceae</taxon>
        <taxon>Aspergillus</taxon>
        <taxon>Aspergillus subgen. Circumdati</taxon>
    </lineage>
</organism>
<sequence>MFMAWDFARVWDGQTLYIRDLDYGKWITGLVEKCGFEPDTHFARYTVYYDGHDVTGNILCEAHWHYAIRMNLERGLDFEIVPQDGMYPDLAWIISNGMVC</sequence>
<gene>
    <name evidence="1" type="ORF">BDV36DRAFT_250039</name>
</gene>
<protein>
    <recommendedName>
        <fullName evidence="3">Phage protein</fullName>
    </recommendedName>
</protein>
<dbReference type="EMBL" id="ML735710">
    <property type="protein sequence ID" value="KAE8420334.1"/>
    <property type="molecule type" value="Genomic_DNA"/>
</dbReference>
<proteinExistence type="predicted"/>
<keyword evidence="2" id="KW-1185">Reference proteome</keyword>
<evidence type="ECO:0008006" key="3">
    <source>
        <dbReference type="Google" id="ProtNLM"/>
    </source>
</evidence>
<reference evidence="1 2" key="1">
    <citation type="submission" date="2019-04" db="EMBL/GenBank/DDBJ databases">
        <authorList>
            <consortium name="DOE Joint Genome Institute"/>
            <person name="Mondo S."/>
            <person name="Kjaerbolling I."/>
            <person name="Vesth T."/>
            <person name="Frisvad J.C."/>
            <person name="Nybo J.L."/>
            <person name="Theobald S."/>
            <person name="Kildgaard S."/>
            <person name="Isbrandt T."/>
            <person name="Kuo A."/>
            <person name="Sato A."/>
            <person name="Lyhne E.K."/>
            <person name="Kogle M.E."/>
            <person name="Wiebenga A."/>
            <person name="Kun R.S."/>
            <person name="Lubbers R.J."/>
            <person name="Makela M.R."/>
            <person name="Barry K."/>
            <person name="Chovatia M."/>
            <person name="Clum A."/>
            <person name="Daum C."/>
            <person name="Haridas S."/>
            <person name="He G."/>
            <person name="LaButti K."/>
            <person name="Lipzen A."/>
            <person name="Riley R."/>
            <person name="Salamov A."/>
            <person name="Simmons B.A."/>
            <person name="Magnuson J.K."/>
            <person name="Henrissat B."/>
            <person name="Mortensen U.H."/>
            <person name="Larsen T.O."/>
            <person name="Devries R.P."/>
            <person name="Grigoriev I.V."/>
            <person name="Machida M."/>
            <person name="Baker S.E."/>
            <person name="Andersen M.R."/>
            <person name="Cantor M.N."/>
            <person name="Hua S.X."/>
        </authorList>
    </citation>
    <scope>NUCLEOTIDE SEQUENCE [LARGE SCALE GENOMIC DNA]</scope>
    <source>
        <strain evidence="1 2">CBS 117616</strain>
    </source>
</reference>